<dbReference type="InterPro" id="IPR003599">
    <property type="entry name" value="Ig_sub"/>
</dbReference>
<dbReference type="Gene3D" id="2.60.40.10">
    <property type="entry name" value="Immunoglobulins"/>
    <property type="match status" value="4"/>
</dbReference>
<dbReference type="GO" id="GO:0007156">
    <property type="term" value="P:homophilic cell adhesion via plasma membrane adhesion molecules"/>
    <property type="evidence" value="ECO:0007669"/>
    <property type="project" value="TreeGrafter"/>
</dbReference>
<evidence type="ECO:0000256" key="3">
    <source>
        <dbReference type="SAM" id="MobiDB-lite"/>
    </source>
</evidence>
<feature type="chain" id="PRO_5040380986" evidence="5">
    <location>
        <begin position="29"/>
        <end position="489"/>
    </location>
</feature>
<dbReference type="InterPro" id="IPR013098">
    <property type="entry name" value="Ig_I-set"/>
</dbReference>
<dbReference type="SMART" id="SM00060">
    <property type="entry name" value="FN3"/>
    <property type="match status" value="1"/>
</dbReference>
<dbReference type="GO" id="GO:0005886">
    <property type="term" value="C:plasma membrane"/>
    <property type="evidence" value="ECO:0007669"/>
    <property type="project" value="TreeGrafter"/>
</dbReference>
<dbReference type="GO" id="GO:0008046">
    <property type="term" value="F:axon guidance receptor activity"/>
    <property type="evidence" value="ECO:0007669"/>
    <property type="project" value="TreeGrafter"/>
</dbReference>
<gene>
    <name evidence="8" type="ORF">CHIRRI_LOCUS8620</name>
</gene>
<feature type="domain" description="Ig-like" evidence="6">
    <location>
        <begin position="15"/>
        <end position="120"/>
    </location>
</feature>
<dbReference type="OrthoDB" id="10062932at2759"/>
<dbReference type="Pfam" id="PF00041">
    <property type="entry name" value="fn3"/>
    <property type="match status" value="1"/>
</dbReference>
<evidence type="ECO:0000256" key="4">
    <source>
        <dbReference type="SAM" id="Phobius"/>
    </source>
</evidence>
<feature type="region of interest" description="Disordered" evidence="3">
    <location>
        <begin position="436"/>
        <end position="456"/>
    </location>
</feature>
<evidence type="ECO:0000256" key="2">
    <source>
        <dbReference type="ARBA" id="ARBA00023319"/>
    </source>
</evidence>
<dbReference type="InterPro" id="IPR013783">
    <property type="entry name" value="Ig-like_fold"/>
</dbReference>
<protein>
    <submittedName>
        <fullName evidence="8">Uncharacterized protein</fullName>
    </submittedName>
</protein>
<dbReference type="PANTHER" id="PTHR45080:SF4">
    <property type="entry name" value="GH03113P"/>
    <property type="match status" value="1"/>
</dbReference>
<dbReference type="CDD" id="cd00063">
    <property type="entry name" value="FN3"/>
    <property type="match status" value="1"/>
</dbReference>
<dbReference type="SUPFAM" id="SSF49265">
    <property type="entry name" value="Fibronectin type III"/>
    <property type="match status" value="1"/>
</dbReference>
<keyword evidence="9" id="KW-1185">Reference proteome</keyword>
<reference evidence="8" key="2">
    <citation type="submission" date="2022-10" db="EMBL/GenBank/DDBJ databases">
        <authorList>
            <consortium name="ENA_rothamsted_submissions"/>
            <consortium name="culmorum"/>
            <person name="King R."/>
        </authorList>
    </citation>
    <scope>NUCLEOTIDE SEQUENCE</scope>
</reference>
<evidence type="ECO:0000256" key="5">
    <source>
        <dbReference type="SAM" id="SignalP"/>
    </source>
</evidence>
<dbReference type="InterPro" id="IPR003598">
    <property type="entry name" value="Ig_sub2"/>
</dbReference>
<dbReference type="SMART" id="SM00409">
    <property type="entry name" value="IG"/>
    <property type="match status" value="3"/>
</dbReference>
<feature type="transmembrane region" description="Helical" evidence="4">
    <location>
        <begin position="469"/>
        <end position="488"/>
    </location>
</feature>
<evidence type="ECO:0000256" key="1">
    <source>
        <dbReference type="ARBA" id="ARBA00022737"/>
    </source>
</evidence>
<organism evidence="8 9">
    <name type="scientific">Chironomus riparius</name>
    <dbReference type="NCBI Taxonomy" id="315576"/>
    <lineage>
        <taxon>Eukaryota</taxon>
        <taxon>Metazoa</taxon>
        <taxon>Ecdysozoa</taxon>
        <taxon>Arthropoda</taxon>
        <taxon>Hexapoda</taxon>
        <taxon>Insecta</taxon>
        <taxon>Pterygota</taxon>
        <taxon>Neoptera</taxon>
        <taxon>Endopterygota</taxon>
        <taxon>Diptera</taxon>
        <taxon>Nematocera</taxon>
        <taxon>Chironomoidea</taxon>
        <taxon>Chironomidae</taxon>
        <taxon>Chironominae</taxon>
        <taxon>Chironomus</taxon>
    </lineage>
</organism>
<name>A0A9N9RXN8_9DIPT</name>
<dbReference type="SUPFAM" id="SSF48726">
    <property type="entry name" value="Immunoglobulin"/>
    <property type="match status" value="3"/>
</dbReference>
<feature type="domain" description="Ig-like" evidence="6">
    <location>
        <begin position="216"/>
        <end position="316"/>
    </location>
</feature>
<feature type="domain" description="Fibronectin type-III" evidence="7">
    <location>
        <begin position="320"/>
        <end position="432"/>
    </location>
</feature>
<dbReference type="AlphaFoldDB" id="A0A9N9RXN8"/>
<evidence type="ECO:0000313" key="9">
    <source>
        <dbReference type="Proteomes" id="UP001153620"/>
    </source>
</evidence>
<dbReference type="InterPro" id="IPR007110">
    <property type="entry name" value="Ig-like_dom"/>
</dbReference>
<dbReference type="InterPro" id="IPR036116">
    <property type="entry name" value="FN3_sf"/>
</dbReference>
<dbReference type="EMBL" id="OU895878">
    <property type="protein sequence ID" value="CAG9805751.1"/>
    <property type="molecule type" value="Genomic_DNA"/>
</dbReference>
<keyword evidence="2" id="KW-0393">Immunoglobulin domain</keyword>
<dbReference type="GO" id="GO:0043025">
    <property type="term" value="C:neuronal cell body"/>
    <property type="evidence" value="ECO:0007669"/>
    <property type="project" value="TreeGrafter"/>
</dbReference>
<dbReference type="Pfam" id="PF07679">
    <property type="entry name" value="I-set"/>
    <property type="match status" value="1"/>
</dbReference>
<evidence type="ECO:0000259" key="6">
    <source>
        <dbReference type="PROSITE" id="PS50835"/>
    </source>
</evidence>
<keyword evidence="4" id="KW-0812">Transmembrane</keyword>
<feature type="domain" description="Ig-like" evidence="6">
    <location>
        <begin position="128"/>
        <end position="210"/>
    </location>
</feature>
<reference evidence="8" key="1">
    <citation type="submission" date="2022-01" db="EMBL/GenBank/DDBJ databases">
        <authorList>
            <person name="King R."/>
        </authorList>
    </citation>
    <scope>NUCLEOTIDE SEQUENCE</scope>
</reference>
<dbReference type="Pfam" id="PF13927">
    <property type="entry name" value="Ig_3"/>
    <property type="match status" value="2"/>
</dbReference>
<dbReference type="GO" id="GO:0050808">
    <property type="term" value="P:synapse organization"/>
    <property type="evidence" value="ECO:0007669"/>
    <property type="project" value="TreeGrafter"/>
</dbReference>
<dbReference type="PROSITE" id="PS50853">
    <property type="entry name" value="FN3"/>
    <property type="match status" value="1"/>
</dbReference>
<dbReference type="CDD" id="cd00096">
    <property type="entry name" value="Ig"/>
    <property type="match status" value="3"/>
</dbReference>
<keyword evidence="1" id="KW-0677">Repeat</keyword>
<keyword evidence="4" id="KW-1133">Transmembrane helix</keyword>
<dbReference type="SMART" id="SM00408">
    <property type="entry name" value="IGc2"/>
    <property type="match status" value="3"/>
</dbReference>
<feature type="signal peptide" evidence="5">
    <location>
        <begin position="1"/>
        <end position="28"/>
    </location>
</feature>
<dbReference type="Proteomes" id="UP001153620">
    <property type="component" value="Chromosome 2"/>
</dbReference>
<dbReference type="PANTHER" id="PTHR45080">
    <property type="entry name" value="CONTACTIN 5"/>
    <property type="match status" value="1"/>
</dbReference>
<keyword evidence="5" id="KW-0732">Signal</keyword>
<evidence type="ECO:0000313" key="8">
    <source>
        <dbReference type="EMBL" id="CAG9805751.1"/>
    </source>
</evidence>
<proteinExistence type="predicted"/>
<keyword evidence="4" id="KW-0472">Membrane</keyword>
<evidence type="ECO:0000259" key="7">
    <source>
        <dbReference type="PROSITE" id="PS50853"/>
    </source>
</evidence>
<dbReference type="PROSITE" id="PS50835">
    <property type="entry name" value="IG_LIKE"/>
    <property type="match status" value="3"/>
</dbReference>
<dbReference type="GO" id="GO:0030424">
    <property type="term" value="C:axon"/>
    <property type="evidence" value="ECO:0007669"/>
    <property type="project" value="TreeGrafter"/>
</dbReference>
<dbReference type="InterPro" id="IPR050958">
    <property type="entry name" value="Cell_Adh-Cytoskel_Orgn"/>
</dbReference>
<dbReference type="InterPro" id="IPR003961">
    <property type="entry name" value="FN3_dom"/>
</dbReference>
<accession>A0A9N9RXN8</accession>
<sequence>MKSSSLKKCLTGVLPIILILISDNTIEADVHFKSHPTTAKVYESDSVLLPCYSTERHTRVRWFDDDNNVIADSQLPQLQEQYDRVLHSNGSLEVINVQLNDTGNYICEVTIGYKVFKQVNAIEVQVPPEVITYPAGFMNITLGGIFQITCEAKGVPYPIISWRHNNQKVTNTDDSNRRLTVEVKHYDMAGNIECVADNGVGEPASNGLVLLVQFAPEVIVKNPIVHTKVGLQGKIECIVFSHPTAQIHWFFEGKPVVKMNNLFSAYENDLTVTEALPSYYSKKRHVLTIRSVREADLGKYECKADNALGLSSGTVTLMANPLKPIFEDKNQPATPTTKVLSWQTQSLSPIIDYSFKFRLVKTGNENFQPKAKNYWTTLTIPADKDTTGPFHTKSYKLEGLGPSRVYEVSIQARNQYGQSEQSNILQFSTPAVSDIISSSSSTESNEYDSRFDDDQENEIYPAPFNAGSYSTTIATMSFTVFIIFCRIFL</sequence>
<dbReference type="InterPro" id="IPR036179">
    <property type="entry name" value="Ig-like_dom_sf"/>
</dbReference>